<evidence type="ECO:0000313" key="2">
    <source>
        <dbReference type="Proteomes" id="UP000437068"/>
    </source>
</evidence>
<proteinExistence type="predicted"/>
<dbReference type="AlphaFoldDB" id="A0A6A4CKU3"/>
<dbReference type="Proteomes" id="UP000437068">
    <property type="component" value="Unassembled WGS sequence"/>
</dbReference>
<protein>
    <submittedName>
        <fullName evidence="1">Uncharacterized protein</fullName>
    </submittedName>
</protein>
<name>A0A6A4CKU3_9STRA</name>
<sequence>MASERRRIVPLRSRLAYYGAVLLCPKSSAVVLGEPYAPRIGPRTVSALRYCWASHRCRSPAATDLVVCSENALPPWLSALDNHPRLRKQTPETVGTCRGIPRRALRS</sequence>
<evidence type="ECO:0000313" key="1">
    <source>
        <dbReference type="EMBL" id="KAE9288307.1"/>
    </source>
</evidence>
<accession>A0A6A4CKU3</accession>
<organism evidence="1 2">
    <name type="scientific">Phytophthora fragariae</name>
    <dbReference type="NCBI Taxonomy" id="53985"/>
    <lineage>
        <taxon>Eukaryota</taxon>
        <taxon>Sar</taxon>
        <taxon>Stramenopiles</taxon>
        <taxon>Oomycota</taxon>
        <taxon>Peronosporomycetes</taxon>
        <taxon>Peronosporales</taxon>
        <taxon>Peronosporaceae</taxon>
        <taxon>Phytophthora</taxon>
    </lineage>
</organism>
<reference evidence="1 2" key="1">
    <citation type="submission" date="2018-08" db="EMBL/GenBank/DDBJ databases">
        <title>Genomic investigation of the strawberry pathogen Phytophthora fragariae indicates pathogenicity is determined by transcriptional variation in three key races.</title>
        <authorList>
            <person name="Adams T.M."/>
            <person name="Armitage A.D."/>
            <person name="Sobczyk M.K."/>
            <person name="Bates H.J."/>
            <person name="Dunwell J.M."/>
            <person name="Nellist C.F."/>
            <person name="Harrison R.J."/>
        </authorList>
    </citation>
    <scope>NUCLEOTIDE SEQUENCE [LARGE SCALE GENOMIC DNA]</scope>
    <source>
        <strain evidence="1 2">A4</strain>
    </source>
</reference>
<gene>
    <name evidence="1" type="ORF">PF001_g20576</name>
</gene>
<dbReference type="EMBL" id="QXGE01001783">
    <property type="protein sequence ID" value="KAE9288307.1"/>
    <property type="molecule type" value="Genomic_DNA"/>
</dbReference>
<comment type="caution">
    <text evidence="1">The sequence shown here is derived from an EMBL/GenBank/DDBJ whole genome shotgun (WGS) entry which is preliminary data.</text>
</comment>